<comment type="caution">
    <text evidence="1">The sequence shown here is derived from an EMBL/GenBank/DDBJ whole genome shotgun (WGS) entry which is preliminary data.</text>
</comment>
<organism evidence="1 2">
    <name type="scientific">Mytilus edulis</name>
    <name type="common">Blue mussel</name>
    <dbReference type="NCBI Taxonomy" id="6550"/>
    <lineage>
        <taxon>Eukaryota</taxon>
        <taxon>Metazoa</taxon>
        <taxon>Spiralia</taxon>
        <taxon>Lophotrochozoa</taxon>
        <taxon>Mollusca</taxon>
        <taxon>Bivalvia</taxon>
        <taxon>Autobranchia</taxon>
        <taxon>Pteriomorphia</taxon>
        <taxon>Mytilida</taxon>
        <taxon>Mytiloidea</taxon>
        <taxon>Mytilidae</taxon>
        <taxon>Mytilinae</taxon>
        <taxon>Mytilus</taxon>
    </lineage>
</organism>
<dbReference type="EMBL" id="CAJPWZ010003118">
    <property type="protein sequence ID" value="CAG2252380.1"/>
    <property type="molecule type" value="Genomic_DNA"/>
</dbReference>
<dbReference type="AlphaFoldDB" id="A0A8S3V451"/>
<accession>A0A8S3V451</accession>
<proteinExistence type="predicted"/>
<sequence length="162" mass="18769">MITLRLRSDRLTPIRKPPSYLQDFECNKHNLDICKCKHYEETIRKMLLEWKVAAGIINDESRIKDIKEDPEVNEKEKIRKIAKEEDELTIMHHELQKGTDSLRKACCIKVVQLQKLLQTIYIPENSDNGNESGVSASSIVEDILDQGLGENGKYNRDEEEDD</sequence>
<reference evidence="1" key="1">
    <citation type="submission" date="2021-03" db="EMBL/GenBank/DDBJ databases">
        <authorList>
            <person name="Bekaert M."/>
        </authorList>
    </citation>
    <scope>NUCLEOTIDE SEQUENCE</scope>
</reference>
<gene>
    <name evidence="1" type="ORF">MEDL_63982</name>
</gene>
<name>A0A8S3V451_MYTED</name>
<dbReference type="Proteomes" id="UP000683360">
    <property type="component" value="Unassembled WGS sequence"/>
</dbReference>
<keyword evidence="2" id="KW-1185">Reference proteome</keyword>
<evidence type="ECO:0000313" key="1">
    <source>
        <dbReference type="EMBL" id="CAG2252380.1"/>
    </source>
</evidence>
<protein>
    <submittedName>
        <fullName evidence="1">Uncharacterized protein</fullName>
    </submittedName>
</protein>
<evidence type="ECO:0000313" key="2">
    <source>
        <dbReference type="Proteomes" id="UP000683360"/>
    </source>
</evidence>